<feature type="region of interest" description="Disordered" evidence="1">
    <location>
        <begin position="44"/>
        <end position="71"/>
    </location>
</feature>
<name>A0ABN8ZZD9_RANTA</name>
<sequence>MACFLRGPGRAAAACCACWEAALRQTPQEALKAFRRLALFPSRQQARDRDPSRGPYGRDSEPPAAALNSSLPHQASLVAQIVKRLHAMRETEARLETKAPEGGNDKPLCSRLKILRDRAAWWATVQEAAKSRRRLSDFIFFLLELRRPAQGLRLRRLP</sequence>
<dbReference type="EMBL" id="OX459943">
    <property type="protein sequence ID" value="CAI9177511.1"/>
    <property type="molecule type" value="Genomic_DNA"/>
</dbReference>
<protein>
    <submittedName>
        <fullName evidence="2">Uncharacterized protein</fullName>
    </submittedName>
</protein>
<evidence type="ECO:0000313" key="3">
    <source>
        <dbReference type="Proteomes" id="UP001176941"/>
    </source>
</evidence>
<reference evidence="2" key="1">
    <citation type="submission" date="2023-04" db="EMBL/GenBank/DDBJ databases">
        <authorList>
            <consortium name="ELIXIR-Norway"/>
        </authorList>
    </citation>
    <scope>NUCLEOTIDE SEQUENCE [LARGE SCALE GENOMIC DNA]</scope>
</reference>
<evidence type="ECO:0000256" key="1">
    <source>
        <dbReference type="SAM" id="MobiDB-lite"/>
    </source>
</evidence>
<feature type="compositionally biased region" description="Basic and acidic residues" evidence="1">
    <location>
        <begin position="45"/>
        <end position="61"/>
    </location>
</feature>
<keyword evidence="3" id="KW-1185">Reference proteome</keyword>
<proteinExistence type="predicted"/>
<organism evidence="2 3">
    <name type="scientific">Rangifer tarandus platyrhynchus</name>
    <name type="common">Svalbard reindeer</name>
    <dbReference type="NCBI Taxonomy" id="3082113"/>
    <lineage>
        <taxon>Eukaryota</taxon>
        <taxon>Metazoa</taxon>
        <taxon>Chordata</taxon>
        <taxon>Craniata</taxon>
        <taxon>Vertebrata</taxon>
        <taxon>Euteleostomi</taxon>
        <taxon>Mammalia</taxon>
        <taxon>Eutheria</taxon>
        <taxon>Laurasiatheria</taxon>
        <taxon>Artiodactyla</taxon>
        <taxon>Ruminantia</taxon>
        <taxon>Pecora</taxon>
        <taxon>Cervidae</taxon>
        <taxon>Odocoileinae</taxon>
        <taxon>Rangifer</taxon>
    </lineage>
</organism>
<evidence type="ECO:0000313" key="2">
    <source>
        <dbReference type="EMBL" id="CAI9177511.1"/>
    </source>
</evidence>
<accession>A0ABN8ZZD9</accession>
<dbReference type="Proteomes" id="UP001176941">
    <property type="component" value="Chromosome 7"/>
</dbReference>
<gene>
    <name evidence="2" type="ORF">MRATA1EN1_LOCUS26473</name>
</gene>